<dbReference type="PANTHER" id="PTHR33375:SF1">
    <property type="entry name" value="CHROMOSOME-PARTITIONING PROTEIN PARB-RELATED"/>
    <property type="match status" value="1"/>
</dbReference>
<keyword evidence="1" id="KW-0175">Coiled coil</keyword>
<dbReference type="InterPro" id="IPR050336">
    <property type="entry name" value="Chromosome_partition/occlusion"/>
</dbReference>
<comment type="caution">
    <text evidence="4">The sequence shown here is derived from an EMBL/GenBank/DDBJ whole genome shotgun (WGS) entry which is preliminary data.</text>
</comment>
<evidence type="ECO:0000256" key="2">
    <source>
        <dbReference type="SAM" id="MobiDB-lite"/>
    </source>
</evidence>
<dbReference type="AlphaFoldDB" id="A0A4R9H6N9"/>
<evidence type="ECO:0000256" key="1">
    <source>
        <dbReference type="SAM" id="Coils"/>
    </source>
</evidence>
<dbReference type="SMART" id="SM00470">
    <property type="entry name" value="ParB"/>
    <property type="match status" value="1"/>
</dbReference>
<organism evidence="4 5">
    <name type="scientific">Leptospira andrefontaineae</name>
    <dbReference type="NCBI Taxonomy" id="2484976"/>
    <lineage>
        <taxon>Bacteria</taxon>
        <taxon>Pseudomonadati</taxon>
        <taxon>Spirochaetota</taxon>
        <taxon>Spirochaetia</taxon>
        <taxon>Leptospirales</taxon>
        <taxon>Leptospiraceae</taxon>
        <taxon>Leptospira</taxon>
    </lineage>
</organism>
<dbReference type="GO" id="GO:0007059">
    <property type="term" value="P:chromosome segregation"/>
    <property type="evidence" value="ECO:0007669"/>
    <property type="project" value="TreeGrafter"/>
</dbReference>
<protein>
    <submittedName>
        <fullName evidence="4">Chromosome partitioning protein ParB</fullName>
    </submittedName>
</protein>
<sequence length="227" mass="25589">MKKIGSQPYSVSKITLSPELMEVQGDMPIQELDYENIRDSIKADGVKDPIRGYMGANRVFQVLSGANRLRACRELKISEIPIEEYEKGTWEENVKFAIMENLIRRHFTSDQKRVLAAKLLTLDPELSNRALAKLIGVNDKTVGNVRNNLELDSKIPKLKSRKGADGKTQSAKKSGAEIPHLKKSARAKQISDLKKEISSLKNDISKKQTLLNKKEKALEKLYESAIR</sequence>
<name>A0A4R9H6N9_9LEPT</name>
<evidence type="ECO:0000259" key="3">
    <source>
        <dbReference type="SMART" id="SM00470"/>
    </source>
</evidence>
<dbReference type="GO" id="GO:0045881">
    <property type="term" value="P:positive regulation of sporulation resulting in formation of a cellular spore"/>
    <property type="evidence" value="ECO:0007669"/>
    <property type="project" value="TreeGrafter"/>
</dbReference>
<dbReference type="EMBL" id="RQEY01000012">
    <property type="protein sequence ID" value="TGK41254.1"/>
    <property type="molecule type" value="Genomic_DNA"/>
</dbReference>
<dbReference type="Proteomes" id="UP000298097">
    <property type="component" value="Unassembled WGS sequence"/>
</dbReference>
<dbReference type="GO" id="GO:0005694">
    <property type="term" value="C:chromosome"/>
    <property type="evidence" value="ECO:0007669"/>
    <property type="project" value="TreeGrafter"/>
</dbReference>
<accession>A0A4R9H6N9</accession>
<dbReference type="RefSeq" id="WP_135773505.1">
    <property type="nucleotide sequence ID" value="NZ_RQEY01000012.1"/>
</dbReference>
<dbReference type="InterPro" id="IPR036086">
    <property type="entry name" value="ParB/Sulfiredoxin_sf"/>
</dbReference>
<dbReference type="SUPFAM" id="SSF110849">
    <property type="entry name" value="ParB/Sulfiredoxin"/>
    <property type="match status" value="1"/>
</dbReference>
<dbReference type="Gene3D" id="3.90.1530.10">
    <property type="entry name" value="Conserved hypothetical protein from pyrococcus furiosus pfu- 392566-001, ParB domain"/>
    <property type="match status" value="1"/>
</dbReference>
<proteinExistence type="predicted"/>
<feature type="region of interest" description="Disordered" evidence="2">
    <location>
        <begin position="157"/>
        <end position="187"/>
    </location>
</feature>
<dbReference type="PANTHER" id="PTHR33375">
    <property type="entry name" value="CHROMOSOME-PARTITIONING PROTEIN PARB-RELATED"/>
    <property type="match status" value="1"/>
</dbReference>
<dbReference type="OrthoDB" id="345722at2"/>
<keyword evidence="5" id="KW-1185">Reference proteome</keyword>
<dbReference type="InterPro" id="IPR003115">
    <property type="entry name" value="ParB_N"/>
</dbReference>
<feature type="domain" description="ParB-like N-terminal" evidence="3">
    <location>
        <begin position="14"/>
        <end position="102"/>
    </location>
</feature>
<evidence type="ECO:0000313" key="4">
    <source>
        <dbReference type="EMBL" id="TGK41254.1"/>
    </source>
</evidence>
<evidence type="ECO:0000313" key="5">
    <source>
        <dbReference type="Proteomes" id="UP000298097"/>
    </source>
</evidence>
<reference evidence="4" key="1">
    <citation type="journal article" date="2019" name="PLoS Negl. Trop. Dis.">
        <title>Revisiting the worldwide diversity of Leptospira species in the environment.</title>
        <authorList>
            <person name="Vincent A.T."/>
            <person name="Schiettekatte O."/>
            <person name="Bourhy P."/>
            <person name="Veyrier F.J."/>
            <person name="Picardeau M."/>
        </authorList>
    </citation>
    <scope>NUCLEOTIDE SEQUENCE [LARGE SCALE GENOMIC DNA]</scope>
    <source>
        <strain evidence="4">201800301</strain>
    </source>
</reference>
<gene>
    <name evidence="4" type="ORF">EHO65_07450</name>
</gene>
<feature type="coiled-coil region" evidence="1">
    <location>
        <begin position="190"/>
        <end position="217"/>
    </location>
</feature>